<organism evidence="1">
    <name type="scientific">Aphanomyces invadans</name>
    <dbReference type="NCBI Taxonomy" id="157072"/>
    <lineage>
        <taxon>Eukaryota</taxon>
        <taxon>Sar</taxon>
        <taxon>Stramenopiles</taxon>
        <taxon>Oomycota</taxon>
        <taxon>Saprolegniomycetes</taxon>
        <taxon>Saprolegniales</taxon>
        <taxon>Verrucalvaceae</taxon>
        <taxon>Aphanomyces</taxon>
    </lineage>
</organism>
<proteinExistence type="predicted"/>
<dbReference type="OrthoDB" id="10561080at2759"/>
<dbReference type="VEuPathDB" id="FungiDB:H310_13842"/>
<sequence>MAMMAVLGLALGHESTEPSAFGIPKYRFDLYAQSDKECEYNFRFKRDEIKLIVRQLGIPNPLPNKYRYYATAEEALCKLLNRVARRFALLQMKP</sequence>
<dbReference type="STRING" id="157072.A0A024TDX3"/>
<dbReference type="AlphaFoldDB" id="A0A024TDX3"/>
<evidence type="ECO:0000313" key="1">
    <source>
        <dbReference type="EMBL" id="ETV91786.1"/>
    </source>
</evidence>
<gene>
    <name evidence="1" type="ORF">H310_13842</name>
</gene>
<protein>
    <submittedName>
        <fullName evidence="1">Uncharacterized protein</fullName>
    </submittedName>
</protein>
<accession>A0A024TDX3</accession>
<reference evidence="1" key="1">
    <citation type="submission" date="2013-12" db="EMBL/GenBank/DDBJ databases">
        <title>The Genome Sequence of Aphanomyces invadans NJM9701.</title>
        <authorList>
            <consortium name="The Broad Institute Genomics Platform"/>
            <person name="Russ C."/>
            <person name="Tyler B."/>
            <person name="van West P."/>
            <person name="Dieguez-Uribeondo J."/>
            <person name="Young S.K."/>
            <person name="Zeng Q."/>
            <person name="Gargeya S."/>
            <person name="Fitzgerald M."/>
            <person name="Abouelleil A."/>
            <person name="Alvarado L."/>
            <person name="Chapman S.B."/>
            <person name="Gainer-Dewar J."/>
            <person name="Goldberg J."/>
            <person name="Griggs A."/>
            <person name="Gujja S."/>
            <person name="Hansen M."/>
            <person name="Howarth C."/>
            <person name="Imamovic A."/>
            <person name="Ireland A."/>
            <person name="Larimer J."/>
            <person name="McCowan C."/>
            <person name="Murphy C."/>
            <person name="Pearson M."/>
            <person name="Poon T.W."/>
            <person name="Priest M."/>
            <person name="Roberts A."/>
            <person name="Saif S."/>
            <person name="Shea T."/>
            <person name="Sykes S."/>
            <person name="Wortman J."/>
            <person name="Nusbaum C."/>
            <person name="Birren B."/>
        </authorList>
    </citation>
    <scope>NUCLEOTIDE SEQUENCE [LARGE SCALE GENOMIC DNA]</scope>
    <source>
        <strain evidence="1">NJM9701</strain>
    </source>
</reference>
<dbReference type="RefSeq" id="XP_008879712.1">
    <property type="nucleotide sequence ID" value="XM_008881490.1"/>
</dbReference>
<dbReference type="GeneID" id="20090892"/>
<dbReference type="EMBL" id="KI914007">
    <property type="protein sequence ID" value="ETV91786.1"/>
    <property type="molecule type" value="Genomic_DNA"/>
</dbReference>
<name>A0A024TDX3_9STRA</name>